<dbReference type="Proteomes" id="UP000887013">
    <property type="component" value="Unassembled WGS sequence"/>
</dbReference>
<evidence type="ECO:0000256" key="3">
    <source>
        <dbReference type="SAM" id="MobiDB-lite"/>
    </source>
</evidence>
<feature type="compositionally biased region" description="Basic and acidic residues" evidence="3">
    <location>
        <begin position="351"/>
        <end position="371"/>
    </location>
</feature>
<evidence type="ECO:0000313" key="5">
    <source>
        <dbReference type="Proteomes" id="UP000887013"/>
    </source>
</evidence>
<dbReference type="EMBL" id="BMAW01104486">
    <property type="protein sequence ID" value="GFT14766.1"/>
    <property type="molecule type" value="Genomic_DNA"/>
</dbReference>
<evidence type="ECO:0000256" key="2">
    <source>
        <dbReference type="ARBA" id="ARBA00021561"/>
    </source>
</evidence>
<dbReference type="GO" id="GO:0030688">
    <property type="term" value="C:preribosome, small subunit precursor"/>
    <property type="evidence" value="ECO:0007669"/>
    <property type="project" value="TreeGrafter"/>
</dbReference>
<evidence type="ECO:0000313" key="4">
    <source>
        <dbReference type="EMBL" id="GFT14766.1"/>
    </source>
</evidence>
<keyword evidence="5" id="KW-1185">Reference proteome</keyword>
<organism evidence="4 5">
    <name type="scientific">Nephila pilipes</name>
    <name type="common">Giant wood spider</name>
    <name type="synonym">Nephila maculata</name>
    <dbReference type="NCBI Taxonomy" id="299642"/>
    <lineage>
        <taxon>Eukaryota</taxon>
        <taxon>Metazoa</taxon>
        <taxon>Ecdysozoa</taxon>
        <taxon>Arthropoda</taxon>
        <taxon>Chelicerata</taxon>
        <taxon>Arachnida</taxon>
        <taxon>Araneae</taxon>
        <taxon>Araneomorphae</taxon>
        <taxon>Entelegynae</taxon>
        <taxon>Araneoidea</taxon>
        <taxon>Nephilidae</taxon>
        <taxon>Nephila</taxon>
    </lineage>
</organism>
<dbReference type="InterPro" id="IPR007307">
    <property type="entry name" value="Ltv1"/>
</dbReference>
<protein>
    <recommendedName>
        <fullName evidence="2">Protein LTV1 homolog</fullName>
    </recommendedName>
</protein>
<proteinExistence type="inferred from homology"/>
<dbReference type="GO" id="GO:0005829">
    <property type="term" value="C:cytosol"/>
    <property type="evidence" value="ECO:0007669"/>
    <property type="project" value="TreeGrafter"/>
</dbReference>
<feature type="compositionally biased region" description="Low complexity" evidence="3">
    <location>
        <begin position="314"/>
        <end position="323"/>
    </location>
</feature>
<dbReference type="GO" id="GO:0042274">
    <property type="term" value="P:ribosomal small subunit biogenesis"/>
    <property type="evidence" value="ECO:0007669"/>
    <property type="project" value="InterPro"/>
</dbReference>
<comment type="caution">
    <text evidence="4">The sequence shown here is derived from an EMBL/GenBank/DDBJ whole genome shotgun (WGS) entry which is preliminary data.</text>
</comment>
<dbReference type="PANTHER" id="PTHR21531">
    <property type="entry name" value="LOW-TEMPERATURE VIABILITY PROTEIN LTV1-RELATED"/>
    <property type="match status" value="1"/>
</dbReference>
<reference evidence="4" key="1">
    <citation type="submission" date="2020-08" db="EMBL/GenBank/DDBJ databases">
        <title>Multicomponent nature underlies the extraordinary mechanical properties of spider dragline silk.</title>
        <authorList>
            <person name="Kono N."/>
            <person name="Nakamura H."/>
            <person name="Mori M."/>
            <person name="Yoshida Y."/>
            <person name="Ohtoshi R."/>
            <person name="Malay A.D."/>
            <person name="Moran D.A.P."/>
            <person name="Tomita M."/>
            <person name="Numata K."/>
            <person name="Arakawa K."/>
        </authorList>
    </citation>
    <scope>NUCLEOTIDE SEQUENCE</scope>
</reference>
<comment type="similarity">
    <text evidence="1">Belongs to the LTV1 family.</text>
</comment>
<feature type="region of interest" description="Disordered" evidence="3">
    <location>
        <begin position="314"/>
        <end position="379"/>
    </location>
</feature>
<evidence type="ECO:0000256" key="1">
    <source>
        <dbReference type="ARBA" id="ARBA00009078"/>
    </source>
</evidence>
<name>A0A8X6NIG6_NEPPI</name>
<gene>
    <name evidence="4" type="primary">LTV1</name>
    <name evidence="4" type="ORF">NPIL_77871</name>
</gene>
<dbReference type="GO" id="GO:0005634">
    <property type="term" value="C:nucleus"/>
    <property type="evidence" value="ECO:0007669"/>
    <property type="project" value="TreeGrafter"/>
</dbReference>
<dbReference type="OrthoDB" id="5852896at2759"/>
<dbReference type="AlphaFoldDB" id="A0A8X6NIG6"/>
<dbReference type="PANTHER" id="PTHR21531:SF0">
    <property type="entry name" value="PROTEIN LTV1 HOMOLOG"/>
    <property type="match status" value="1"/>
</dbReference>
<sequence length="407" mass="46860">MPRKTKRIFTRHNSTKFVLFTEGRDENGEKISENVLIPVKRNYVAGSSLFLGGLSGAYGVSPETDLKRQPCDSSKIIHKKYSKIYDKDEEADLDKILGQITNLDENEDSDDENCNIRAKVGEINFFQEQNSFLKPHSNVQIEIFEEGDDDFSDDFGQFSDAESDEEFDNFGNKSTLTSFKSDCPESIKLLNESFKRVLSEYTENQIGALDDEEISGNFTTENEQMRNFINTPLHKKIEDIVIGDVDEELKEKVLLYAEDDKPPKIVEIMTEKPIDFDCESVTSTYSNKYNHPAVIREESKIRKIKIPNNPLKKSLTKSQLKQLDSVSEDQEEDEDEEEDKFSVATSCTIRVKGETPEQRRERKNLFKEAKRESRKLKKENKLAFKNEKKLQISQALNIQNTKGIRLM</sequence>
<accession>A0A8X6NIG6</accession>
<feature type="compositionally biased region" description="Acidic residues" evidence="3">
    <location>
        <begin position="326"/>
        <end position="339"/>
    </location>
</feature>
<dbReference type="GO" id="GO:0000056">
    <property type="term" value="P:ribosomal small subunit export from nucleus"/>
    <property type="evidence" value="ECO:0007669"/>
    <property type="project" value="TreeGrafter"/>
</dbReference>